<dbReference type="Pfam" id="PF12165">
    <property type="entry name" value="Alfin"/>
    <property type="match status" value="1"/>
</dbReference>
<evidence type="ECO:0000256" key="6">
    <source>
        <dbReference type="ARBA" id="ARBA00023054"/>
    </source>
</evidence>
<dbReference type="GO" id="GO:0005634">
    <property type="term" value="C:nucleus"/>
    <property type="evidence" value="ECO:0007669"/>
    <property type="project" value="UniProtKB-SubCell"/>
</dbReference>
<dbReference type="GO" id="GO:0042393">
    <property type="term" value="F:histone binding"/>
    <property type="evidence" value="ECO:0007669"/>
    <property type="project" value="UniProtKB-UniRule"/>
</dbReference>
<dbReference type="GO" id="GO:0006260">
    <property type="term" value="P:DNA replication"/>
    <property type="evidence" value="ECO:0007669"/>
    <property type="project" value="InterPro"/>
</dbReference>
<accession>A0AAV8QQK1</accession>
<evidence type="ECO:0000256" key="8">
    <source>
        <dbReference type="SAM" id="Coils"/>
    </source>
</evidence>
<dbReference type="Pfam" id="PF13177">
    <property type="entry name" value="DNA_pol3_delta2"/>
    <property type="match status" value="1"/>
</dbReference>
<evidence type="ECO:0000259" key="11">
    <source>
        <dbReference type="Pfam" id="PF12169"/>
    </source>
</evidence>
<dbReference type="Pfam" id="PF12169">
    <property type="entry name" value="DNA_pol3_gamma3"/>
    <property type="match status" value="1"/>
</dbReference>
<feature type="compositionally biased region" description="Polar residues" evidence="9">
    <location>
        <begin position="1264"/>
        <end position="1276"/>
    </location>
</feature>
<dbReference type="EMBL" id="JAQQAF010000006">
    <property type="protein sequence ID" value="KAJ8479129.1"/>
    <property type="molecule type" value="Genomic_DNA"/>
</dbReference>
<dbReference type="InterPro" id="IPR054506">
    <property type="entry name" value="DnaA_N-like_STI"/>
</dbReference>
<dbReference type="FunFam" id="3.40.50.300:FF:000014">
    <property type="entry name" value="DNA polymerase III subunit gamma/tau"/>
    <property type="match status" value="1"/>
</dbReference>
<feature type="domain" description="STICHEL DnaA-N-like alpha-beta" evidence="12">
    <location>
        <begin position="1161"/>
        <end position="1239"/>
    </location>
</feature>
<dbReference type="InterPro" id="IPR045085">
    <property type="entry name" value="HLD_clamp_pol_III_gamma_tau"/>
</dbReference>
<dbReference type="GO" id="GO:0009360">
    <property type="term" value="C:DNA polymerase III complex"/>
    <property type="evidence" value="ECO:0007669"/>
    <property type="project" value="InterPro"/>
</dbReference>
<dbReference type="GO" id="GO:0000976">
    <property type="term" value="F:transcription cis-regulatory region binding"/>
    <property type="evidence" value="ECO:0007669"/>
    <property type="project" value="TreeGrafter"/>
</dbReference>
<dbReference type="CDD" id="cd18137">
    <property type="entry name" value="HLD_clamp_pol_III_gamma_tau"/>
    <property type="match status" value="1"/>
</dbReference>
<keyword evidence="7" id="KW-0863">Zinc-finger</keyword>
<keyword evidence="7" id="KW-0804">Transcription</keyword>
<dbReference type="Proteomes" id="UP001222027">
    <property type="component" value="Unassembled WGS sequence"/>
</dbReference>
<dbReference type="Gene3D" id="1.10.8.60">
    <property type="match status" value="1"/>
</dbReference>
<keyword evidence="4 7" id="KW-0862">Zinc</keyword>
<evidence type="ECO:0000313" key="14">
    <source>
        <dbReference type="Proteomes" id="UP001222027"/>
    </source>
</evidence>
<dbReference type="GO" id="GO:0003712">
    <property type="term" value="F:transcription coregulator activity"/>
    <property type="evidence" value="ECO:0007669"/>
    <property type="project" value="TreeGrafter"/>
</dbReference>
<keyword evidence="14" id="KW-1185">Reference proteome</keyword>
<dbReference type="PANTHER" id="PTHR12321">
    <property type="entry name" value="CPG BINDING PROTEIN"/>
    <property type="match status" value="1"/>
</dbReference>
<dbReference type="GO" id="GO:0005524">
    <property type="term" value="F:ATP binding"/>
    <property type="evidence" value="ECO:0007669"/>
    <property type="project" value="UniProtKB-KW"/>
</dbReference>
<evidence type="ECO:0000256" key="1">
    <source>
        <dbReference type="ARBA" id="ARBA00006360"/>
    </source>
</evidence>
<comment type="function">
    <text evidence="7">Histone-binding component that specifically recognizes H3 tails trimethylated on 'Lys-4' (H3K4me3), which mark transcription start sites of virtually all active genes.</text>
</comment>
<dbReference type="NCBIfam" id="TIGR02397">
    <property type="entry name" value="dnaX_nterm"/>
    <property type="match status" value="1"/>
</dbReference>
<feature type="compositionally biased region" description="Polar residues" evidence="9">
    <location>
        <begin position="1323"/>
        <end position="1334"/>
    </location>
</feature>
<dbReference type="InterPro" id="IPR012763">
    <property type="entry name" value="DNA_pol_III_sug/sutau_N"/>
</dbReference>
<comment type="subcellular location">
    <subcellularLocation>
        <location evidence="7">Nucleus</location>
    </subcellularLocation>
</comment>
<proteinExistence type="inferred from homology"/>
<dbReference type="FunFam" id="1.10.8.60:FF:000013">
    <property type="entry name" value="DNA polymerase III subunit gamma/tau"/>
    <property type="match status" value="1"/>
</dbReference>
<keyword evidence="6 8" id="KW-0175">Coiled coil</keyword>
<dbReference type="GO" id="GO:0008270">
    <property type="term" value="F:zinc ion binding"/>
    <property type="evidence" value="ECO:0007669"/>
    <property type="project" value="UniProtKB-KW"/>
</dbReference>
<dbReference type="CDD" id="cd00009">
    <property type="entry name" value="AAA"/>
    <property type="match status" value="1"/>
</dbReference>
<dbReference type="GO" id="GO:0006355">
    <property type="term" value="P:regulation of DNA-templated transcription"/>
    <property type="evidence" value="ECO:0007669"/>
    <property type="project" value="UniProtKB-UniRule"/>
</dbReference>
<keyword evidence="5" id="KW-0067">ATP-binding</keyword>
<sequence>MEGGAVDYNPRTPEDVFRDFRSRRAGMIKALTTDVEKFYQQCDPEKENLCLYGLPNETWEVNLPAEEVPAELPEPALGINFARDGMAEKDWLSLVAVHSDAWLLSVAFYFGARFGFDKEARKRLFHMINGLPTIYEVVTGTSRKQSKERTNNSSKSNKSGLKNSRQSESYTKASEMPPPKEGAESEGEDKEDMEEHGNTLCGACGDNYANDEFWICCDMLFKTLCNPMCWTSGLCNHLRERKAIFLEANGYAEPHHLKHSSESTEADPATVSSIVLFSVSHHYSSLIITLNLVNEHDSCPPLELAGEDTYLYGENFEESDKAKSLPNALRRMHHLLCELHLKKELTALRKARFLRDPETCSSWRSHVSSRSFIATSSLNYGNGTIGDIAAENNNDVSEKSSKVYLCNWRHHSTKSNENGDLDDEGRQLSVMETSEDNISNNHCVDSMSDTYPEFPLSMYKLSRTNSEAPCSRTDRNSRSSILKKDVIKHSAISTLLDTGSSSLGILNSGEQSDDTENCISEDLRQLKHELSKKKGYRSCSASPLISESGYGNLSCSSKIFRTTVREGSSQSCTPTSTNSYYKYGAQNPSIIDSCDGTAASFDRDELDQPNFPKGQGCGMTCYWSKGTKYRGTGGLYSPSLSDTLKRKGSSILCGSQSLRNKKRSSGSQKQKYISTCSQGLPLLANSCDEGNSSLDTASDELSTKLGELDLEAVSRLDGRRWSSCKSHDGLELAAPGDSDLEIVDKRSLSHKYQPRSFDEVIGQNIVVQSLSNAILRGRIAPAYLFQGPRGTGKTSIARIFSAALNCLSKEDKKPCWLCRECTAFSSRNRASMNEVNATNKKGLDKFRYMLKNLFLSKATSQYKVFVIDECHMLSPKLWSSFTKFLEEPMPRVVFIFITIESENLPHSIVSRCQKYVFSKVKDIDIICRLRKLSEQENFDVELDALDLIALNSDGSPRDAETTLDQLSLLGKRITTSLVNDLVGVVSDDKLLDLLEIAMSSDNAETVKRSRELMDSGVDPIALMSQLAGLIMDIIAGTYELTNLQNHDTPLGKRSLTEAELERLRQALKILSDAEKQLRHSSERSTWFTAALLQLGAGHNLESTQSSNNTRRSTRGTDDVVPDMVCDSRICKNRTSLDGTLIDSGPTDDATDIKVYKYVSLDKLDEIWRRCIDGCHSRTLRQLLYGHAKLASIPENEGTLVAMIAFDDDKIKTRAERFLSSITNSFEIVFRRNVEVRMGLATENSDERNALSRSRAGNSVEKENQNMTKLDTENGLSSKDRCKGTSYLPGKSIGHPDSSVTAEDCLVARIPSISAEGKDDSCLSEDQGQLDSTQGFPRAATDEQKLESAWLQAAEKYTPEIISHSRPEKNQVLPQIGVIYQNNNQSFLGPATTSKNMVDELKHEIHALKVSYAEGSQKGQIGGAGQCVVSPSLLHSNTDKNSGYESGPACNGLLCWKTHKKMEGQKVKQGVRVRSKKISHIFHCLDSVSS</sequence>
<evidence type="ECO:0000256" key="9">
    <source>
        <dbReference type="SAM" id="MobiDB-lite"/>
    </source>
</evidence>
<evidence type="ECO:0000256" key="2">
    <source>
        <dbReference type="ARBA" id="ARBA00022723"/>
    </source>
</evidence>
<keyword evidence="7" id="KW-0539">Nucleus</keyword>
<dbReference type="Gene3D" id="1.20.272.10">
    <property type="match status" value="1"/>
</dbReference>
<keyword evidence="3" id="KW-0547">Nucleotide-binding</keyword>
<evidence type="ECO:0000259" key="10">
    <source>
        <dbReference type="Pfam" id="PF12165"/>
    </source>
</evidence>
<keyword evidence="2 7" id="KW-0479">Metal-binding</keyword>
<keyword evidence="7" id="KW-0805">Transcription regulation</keyword>
<dbReference type="Pfam" id="PF23007">
    <property type="entry name" value="DnaA_N-like_STI"/>
    <property type="match status" value="1"/>
</dbReference>
<feature type="region of interest" description="Disordered" evidence="9">
    <location>
        <begin position="141"/>
        <end position="196"/>
    </location>
</feature>
<feature type="region of interest" description="Disordered" evidence="9">
    <location>
        <begin position="1243"/>
        <end position="1294"/>
    </location>
</feature>
<dbReference type="GO" id="GO:0003887">
    <property type="term" value="F:DNA-directed DNA polymerase activity"/>
    <property type="evidence" value="ECO:0007669"/>
    <property type="project" value="InterPro"/>
</dbReference>
<comment type="similarity">
    <text evidence="7">Belongs to the Alfin family.</text>
</comment>
<dbReference type="PANTHER" id="PTHR12321:SF180">
    <property type="entry name" value="PHD FINGER PROTEIN ALFIN-LIKE 8"/>
    <property type="match status" value="1"/>
</dbReference>
<dbReference type="InterPro" id="IPR022754">
    <property type="entry name" value="DNA_pol_III_gamma-3"/>
</dbReference>
<feature type="domain" description="Alfin N-terminal" evidence="10">
    <location>
        <begin position="12"/>
        <end position="139"/>
    </location>
</feature>
<comment type="similarity">
    <text evidence="1">Belongs to the DnaX/STICHEL family.</text>
</comment>
<feature type="region of interest" description="Disordered" evidence="9">
    <location>
        <begin position="1316"/>
        <end position="1342"/>
    </location>
</feature>
<dbReference type="InterPro" id="IPR021998">
    <property type="entry name" value="Alfin_N"/>
</dbReference>
<evidence type="ECO:0000256" key="7">
    <source>
        <dbReference type="RuleBase" id="RU369089"/>
    </source>
</evidence>
<dbReference type="Gene3D" id="3.40.50.300">
    <property type="entry name" value="P-loop containing nucleotide triphosphate hydrolases"/>
    <property type="match status" value="1"/>
</dbReference>
<gene>
    <name evidence="13" type="ORF">OPV22_022856</name>
</gene>
<feature type="domain" description="DNA polymerase III gamma subunit" evidence="11">
    <location>
        <begin position="974"/>
        <end position="1095"/>
    </location>
</feature>
<feature type="compositionally biased region" description="Acidic residues" evidence="9">
    <location>
        <begin position="184"/>
        <end position="194"/>
    </location>
</feature>
<protein>
    <recommendedName>
        <fullName evidence="7">PHD finger protein ALFIN-LIKE</fullName>
    </recommendedName>
</protein>
<dbReference type="InterPro" id="IPR027417">
    <property type="entry name" value="P-loop_NTPase"/>
</dbReference>
<evidence type="ECO:0000313" key="13">
    <source>
        <dbReference type="EMBL" id="KAJ8479129.1"/>
    </source>
</evidence>
<name>A0AAV8QQK1_ENSVE</name>
<evidence type="ECO:0000259" key="12">
    <source>
        <dbReference type="Pfam" id="PF23007"/>
    </source>
</evidence>
<feature type="coiled-coil region" evidence="8">
    <location>
        <begin position="1053"/>
        <end position="1083"/>
    </location>
</feature>
<reference evidence="13 14" key="1">
    <citation type="submission" date="2022-12" db="EMBL/GenBank/DDBJ databases">
        <title>Chromosome-scale assembly of the Ensete ventricosum genome.</title>
        <authorList>
            <person name="Dussert Y."/>
            <person name="Stocks J."/>
            <person name="Wendawek A."/>
            <person name="Woldeyes F."/>
            <person name="Nichols R.A."/>
            <person name="Borrell J.S."/>
        </authorList>
    </citation>
    <scope>NUCLEOTIDE SEQUENCE [LARGE SCALE GENOMIC DNA]</scope>
    <source>
        <strain evidence="14">cv. Maze</strain>
        <tissue evidence="13">Seeds</tissue>
    </source>
</reference>
<dbReference type="InterPro" id="IPR008921">
    <property type="entry name" value="DNA_pol3_clamp-load_cplx_C"/>
</dbReference>
<organism evidence="13 14">
    <name type="scientific">Ensete ventricosum</name>
    <name type="common">Abyssinian banana</name>
    <name type="synonym">Musa ensete</name>
    <dbReference type="NCBI Taxonomy" id="4639"/>
    <lineage>
        <taxon>Eukaryota</taxon>
        <taxon>Viridiplantae</taxon>
        <taxon>Streptophyta</taxon>
        <taxon>Embryophyta</taxon>
        <taxon>Tracheophyta</taxon>
        <taxon>Spermatophyta</taxon>
        <taxon>Magnoliopsida</taxon>
        <taxon>Liliopsida</taxon>
        <taxon>Zingiberales</taxon>
        <taxon>Musaceae</taxon>
        <taxon>Ensete</taxon>
    </lineage>
</organism>
<dbReference type="SUPFAM" id="SSF48019">
    <property type="entry name" value="post-AAA+ oligomerization domain-like"/>
    <property type="match status" value="1"/>
</dbReference>
<keyword evidence="7" id="KW-0156">Chromatin regulator</keyword>
<evidence type="ECO:0000256" key="3">
    <source>
        <dbReference type="ARBA" id="ARBA00022741"/>
    </source>
</evidence>
<comment type="caution">
    <text evidence="13">The sequence shown here is derived from an EMBL/GenBank/DDBJ whole genome shotgun (WGS) entry which is preliminary data.</text>
</comment>
<dbReference type="GO" id="GO:0006325">
    <property type="term" value="P:chromatin organization"/>
    <property type="evidence" value="ECO:0007669"/>
    <property type="project" value="UniProtKB-UniRule"/>
</dbReference>
<feature type="compositionally biased region" description="Low complexity" evidence="9">
    <location>
        <begin position="151"/>
        <end position="164"/>
    </location>
</feature>
<comment type="domain">
    <text evidence="7">The PHD-type zinc finger mediates the binding to H3K4me3.</text>
</comment>
<comment type="subunit">
    <text evidence="7">Interacts with H3K4me3 and to a lesser extent with H3K4me2.</text>
</comment>
<dbReference type="InterPro" id="IPR045104">
    <property type="entry name" value="Alfin"/>
</dbReference>
<evidence type="ECO:0000256" key="4">
    <source>
        <dbReference type="ARBA" id="ARBA00022833"/>
    </source>
</evidence>
<dbReference type="SUPFAM" id="SSF52540">
    <property type="entry name" value="P-loop containing nucleoside triphosphate hydrolases"/>
    <property type="match status" value="1"/>
</dbReference>
<evidence type="ECO:0000256" key="5">
    <source>
        <dbReference type="ARBA" id="ARBA00022840"/>
    </source>
</evidence>